<accession>A0A1J7ISF4</accession>
<dbReference type="AlphaFoldDB" id="A0A1J7ISF4"/>
<reference evidence="1 2" key="1">
    <citation type="submission" date="2016-10" db="EMBL/GenBank/DDBJ databases">
        <title>Draft genome sequence of Coniochaeta ligniaria NRRL30616, a lignocellulolytic fungus for bioabatement of inhibitors in plant biomass hydrolysates.</title>
        <authorList>
            <consortium name="DOE Joint Genome Institute"/>
            <person name="Jimenez D.J."/>
            <person name="Hector R.E."/>
            <person name="Riley R."/>
            <person name="Sun H."/>
            <person name="Grigoriev I.V."/>
            <person name="Van Elsas J.D."/>
            <person name="Nichols N.N."/>
        </authorList>
    </citation>
    <scope>NUCLEOTIDE SEQUENCE [LARGE SCALE GENOMIC DNA]</scope>
    <source>
        <strain evidence="1 2">NRRL 30616</strain>
    </source>
</reference>
<dbReference type="Proteomes" id="UP000182658">
    <property type="component" value="Unassembled WGS sequence"/>
</dbReference>
<name>A0A1J7ISF4_9PEZI</name>
<gene>
    <name evidence="1" type="ORF">CONLIGDRAFT_700101</name>
</gene>
<proteinExistence type="predicted"/>
<evidence type="ECO:0000313" key="2">
    <source>
        <dbReference type="Proteomes" id="UP000182658"/>
    </source>
</evidence>
<keyword evidence="2" id="KW-1185">Reference proteome</keyword>
<sequence length="181" mass="19719">MSDWSCQASKEANSLVNPSRPNGVAVWQSQAFADAHYVNSLMCVSQLISCTLTEIWASQESLADQGPDSRAIPAIHPAIEPKPGLFYPSRAVSVLWRAYSVIAQTATNLQMARCRTRDSAMTTDADSGLNWCSVTNRNQPARHSQTLKLDLSSSTLVFHSIPGTLFGSSLVQKGGSMWLFI</sequence>
<organism evidence="1 2">
    <name type="scientific">Coniochaeta ligniaria NRRL 30616</name>
    <dbReference type="NCBI Taxonomy" id="1408157"/>
    <lineage>
        <taxon>Eukaryota</taxon>
        <taxon>Fungi</taxon>
        <taxon>Dikarya</taxon>
        <taxon>Ascomycota</taxon>
        <taxon>Pezizomycotina</taxon>
        <taxon>Sordariomycetes</taxon>
        <taxon>Sordariomycetidae</taxon>
        <taxon>Coniochaetales</taxon>
        <taxon>Coniochaetaceae</taxon>
        <taxon>Coniochaeta</taxon>
    </lineage>
</organism>
<dbReference type="InParanoid" id="A0A1J7ISF4"/>
<protein>
    <submittedName>
        <fullName evidence="1">Uncharacterized protein</fullName>
    </submittedName>
</protein>
<dbReference type="EMBL" id="KV875096">
    <property type="protein sequence ID" value="OIW30567.1"/>
    <property type="molecule type" value="Genomic_DNA"/>
</dbReference>
<evidence type="ECO:0000313" key="1">
    <source>
        <dbReference type="EMBL" id="OIW30567.1"/>
    </source>
</evidence>